<dbReference type="Proteomes" id="UP000031036">
    <property type="component" value="Unassembled WGS sequence"/>
</dbReference>
<dbReference type="AlphaFoldDB" id="A0A0B2VF60"/>
<organism evidence="2 3">
    <name type="scientific">Toxocara canis</name>
    <name type="common">Canine roundworm</name>
    <dbReference type="NCBI Taxonomy" id="6265"/>
    <lineage>
        <taxon>Eukaryota</taxon>
        <taxon>Metazoa</taxon>
        <taxon>Ecdysozoa</taxon>
        <taxon>Nematoda</taxon>
        <taxon>Chromadorea</taxon>
        <taxon>Rhabditida</taxon>
        <taxon>Spirurina</taxon>
        <taxon>Ascaridomorpha</taxon>
        <taxon>Ascaridoidea</taxon>
        <taxon>Toxocaridae</taxon>
        <taxon>Toxocara</taxon>
    </lineage>
</organism>
<reference evidence="2 3" key="1">
    <citation type="submission" date="2014-11" db="EMBL/GenBank/DDBJ databases">
        <title>Genetic blueprint of the zoonotic pathogen Toxocara canis.</title>
        <authorList>
            <person name="Zhu X.-Q."/>
            <person name="Korhonen P.K."/>
            <person name="Cai H."/>
            <person name="Young N.D."/>
            <person name="Nejsum P."/>
            <person name="von Samson-Himmelstjerna G."/>
            <person name="Boag P.R."/>
            <person name="Tan P."/>
            <person name="Li Q."/>
            <person name="Min J."/>
            <person name="Yang Y."/>
            <person name="Wang X."/>
            <person name="Fang X."/>
            <person name="Hall R.S."/>
            <person name="Hofmann A."/>
            <person name="Sternberg P.W."/>
            <person name="Jex A.R."/>
            <person name="Gasser R.B."/>
        </authorList>
    </citation>
    <scope>NUCLEOTIDE SEQUENCE [LARGE SCALE GENOMIC DNA]</scope>
    <source>
        <strain evidence="2">PN_DK_2014</strain>
    </source>
</reference>
<evidence type="ECO:0000256" key="1">
    <source>
        <dbReference type="SAM" id="MobiDB-lite"/>
    </source>
</evidence>
<sequence length="126" mass="13616">MPGADMEEACEKAFLLADQALAAQANASVPSVEALEQEMLPLLKQLRDPQYPCLQFLKTAEQRDYLDTIIAIVEKATTILRAKQEGDAGLTTLAQSPADSGDEQNRSNSVQGSVGSFIELYALTVE</sequence>
<feature type="region of interest" description="Disordered" evidence="1">
    <location>
        <begin position="91"/>
        <end position="110"/>
    </location>
</feature>
<comment type="caution">
    <text evidence="2">The sequence shown here is derived from an EMBL/GenBank/DDBJ whole genome shotgun (WGS) entry which is preliminary data.</text>
</comment>
<gene>
    <name evidence="2" type="ORF">Tcan_03720</name>
</gene>
<proteinExistence type="predicted"/>
<keyword evidence="3" id="KW-1185">Reference proteome</keyword>
<evidence type="ECO:0000313" key="2">
    <source>
        <dbReference type="EMBL" id="KHN80099.1"/>
    </source>
</evidence>
<dbReference type="EMBL" id="JPKZ01001768">
    <property type="protein sequence ID" value="KHN80099.1"/>
    <property type="molecule type" value="Genomic_DNA"/>
</dbReference>
<name>A0A0B2VF60_TOXCA</name>
<protein>
    <submittedName>
        <fullName evidence="2">Uncharacterized protein</fullName>
    </submittedName>
</protein>
<evidence type="ECO:0000313" key="3">
    <source>
        <dbReference type="Proteomes" id="UP000031036"/>
    </source>
</evidence>
<accession>A0A0B2VF60</accession>